<dbReference type="Gene3D" id="1.10.287.130">
    <property type="match status" value="1"/>
</dbReference>
<evidence type="ECO:0000256" key="2">
    <source>
        <dbReference type="ARBA" id="ARBA00004370"/>
    </source>
</evidence>
<keyword evidence="8 10" id="KW-1133">Transmembrane helix</keyword>
<comment type="catalytic activity">
    <reaction evidence="1">
        <text>ATP + protein L-histidine = ADP + protein N-phospho-L-histidine.</text>
        <dbReference type="EC" id="2.7.13.3"/>
    </reaction>
</comment>
<dbReference type="InterPro" id="IPR005467">
    <property type="entry name" value="His_kinase_dom"/>
</dbReference>
<dbReference type="NCBIfam" id="TIGR00229">
    <property type="entry name" value="sensory_box"/>
    <property type="match status" value="1"/>
</dbReference>
<protein>
    <recommendedName>
        <fullName evidence="3">histidine kinase</fullName>
        <ecNumber evidence="3">2.7.13.3</ecNumber>
    </recommendedName>
</protein>
<dbReference type="InterPro" id="IPR004358">
    <property type="entry name" value="Sig_transdc_His_kin-like_C"/>
</dbReference>
<proteinExistence type="predicted"/>
<evidence type="ECO:0000256" key="1">
    <source>
        <dbReference type="ARBA" id="ARBA00000085"/>
    </source>
</evidence>
<dbReference type="Pfam" id="PF00512">
    <property type="entry name" value="HisKA"/>
    <property type="match status" value="1"/>
</dbReference>
<dbReference type="GO" id="GO:0009927">
    <property type="term" value="F:histidine phosphotransfer kinase activity"/>
    <property type="evidence" value="ECO:0007669"/>
    <property type="project" value="TreeGrafter"/>
</dbReference>
<name>A0A1H6N973_9GAMM</name>
<feature type="transmembrane region" description="Helical" evidence="10">
    <location>
        <begin position="260"/>
        <end position="278"/>
    </location>
</feature>
<dbReference type="FunFam" id="3.30.565.10:FF:000006">
    <property type="entry name" value="Sensor histidine kinase WalK"/>
    <property type="match status" value="1"/>
</dbReference>
<keyword evidence="9 10" id="KW-0472">Membrane</keyword>
<accession>A0A1H6N973</accession>
<dbReference type="SMART" id="SM00387">
    <property type="entry name" value="HATPase_c"/>
    <property type="match status" value="1"/>
</dbReference>
<dbReference type="SMART" id="SM00388">
    <property type="entry name" value="HisKA"/>
    <property type="match status" value="1"/>
</dbReference>
<dbReference type="Pfam" id="PF13426">
    <property type="entry name" value="PAS_9"/>
    <property type="match status" value="1"/>
</dbReference>
<dbReference type="InterPro" id="IPR036097">
    <property type="entry name" value="HisK_dim/P_sf"/>
</dbReference>
<evidence type="ECO:0000259" key="12">
    <source>
        <dbReference type="PROSITE" id="PS50839"/>
    </source>
</evidence>
<dbReference type="GO" id="GO:0000155">
    <property type="term" value="F:phosphorelay sensor kinase activity"/>
    <property type="evidence" value="ECO:0007669"/>
    <property type="project" value="InterPro"/>
</dbReference>
<feature type="domain" description="CHASE" evidence="12">
    <location>
        <begin position="111"/>
        <end position="244"/>
    </location>
</feature>
<dbReference type="PANTHER" id="PTHR43047">
    <property type="entry name" value="TWO-COMPONENT HISTIDINE PROTEIN KINASE"/>
    <property type="match status" value="1"/>
</dbReference>
<dbReference type="Gene3D" id="3.30.450.350">
    <property type="entry name" value="CHASE domain"/>
    <property type="match status" value="1"/>
</dbReference>
<dbReference type="SUPFAM" id="SSF47384">
    <property type="entry name" value="Homodimeric domain of signal transducing histidine kinase"/>
    <property type="match status" value="1"/>
</dbReference>
<dbReference type="Gene3D" id="3.30.565.10">
    <property type="entry name" value="Histidine kinase-like ATPase, C-terminal domain"/>
    <property type="match status" value="1"/>
</dbReference>
<dbReference type="InterPro" id="IPR006189">
    <property type="entry name" value="CHASE_dom"/>
</dbReference>
<keyword evidence="6 10" id="KW-0812">Transmembrane</keyword>
<evidence type="ECO:0000256" key="5">
    <source>
        <dbReference type="ARBA" id="ARBA00022679"/>
    </source>
</evidence>
<keyword evidence="7" id="KW-0418">Kinase</keyword>
<dbReference type="Gene3D" id="3.30.450.20">
    <property type="entry name" value="PAS domain"/>
    <property type="match status" value="1"/>
</dbReference>
<sequence>MRNTFLPSSWQWLLLITLLLIAIFATETLVKHEQQHARSQQLRHEIASAGQLRALIESELNIPLYLTIGLTAHVQARNGEISPAEMHLLLPELVHQARHIRNIGIAPGNTLRYLYPLIGNEQAIGLYYPDIKEQWPDIEAIIAQREARLVGPITLLQGGTAFIYRLPVYMNANSYWGIISTVVNIDSVWKLLEQQTSEQEVQVAIRSLSAKGRASAAFYGDERLFHDDSMLLAISLRGALWQMAVRSLTPPPDRTLPIRATAYSVTVLLLALLCWLFMSRQHLRSSVAEQQRNKLQLRSIMDNVADAIITTMPDGTIEQVNLSCYPMFGYTAATLPGMHWSALLADPQRLDELYTATSTNKAEYETLGRRRDNSLFPLAIRRSNIRLQRQARQLLVLRDLSEQQKTEQLKQEFIATVSHELRTPLTSVSAALGLATGGALGELNSSQLRMLQLAQTNCQQLTTLVNTLLDVEKLASGNMQFQLTILPLLPLLQQCINDSQVLAQQRRIELVLLCPPELQQAQVQADSLRLKQVLLHLLGNAVKFSPPNSTVQVNVQLRQHQLRVVIADQGLGISEQFVPKLFSRFSQADSSDSRLHGGSGLGLAVSKSLIGHMHGSIGYMPNTPQGSCFYIELPFDASIQPGQLP</sequence>
<feature type="domain" description="Histidine kinase" evidence="11">
    <location>
        <begin position="416"/>
        <end position="637"/>
    </location>
</feature>
<evidence type="ECO:0000256" key="9">
    <source>
        <dbReference type="ARBA" id="ARBA00023136"/>
    </source>
</evidence>
<feature type="transmembrane region" description="Helical" evidence="10">
    <location>
        <begin position="12"/>
        <end position="30"/>
    </location>
</feature>
<evidence type="ECO:0000256" key="3">
    <source>
        <dbReference type="ARBA" id="ARBA00012438"/>
    </source>
</evidence>
<dbReference type="Pfam" id="PF03924">
    <property type="entry name" value="CHASE"/>
    <property type="match status" value="1"/>
</dbReference>
<dbReference type="GO" id="GO:0005886">
    <property type="term" value="C:plasma membrane"/>
    <property type="evidence" value="ECO:0007669"/>
    <property type="project" value="UniProtKB-ARBA"/>
</dbReference>
<organism evidence="13 14">
    <name type="scientific">Rheinheimera pacifica</name>
    <dbReference type="NCBI Taxonomy" id="173990"/>
    <lineage>
        <taxon>Bacteria</taxon>
        <taxon>Pseudomonadati</taxon>
        <taxon>Pseudomonadota</taxon>
        <taxon>Gammaproteobacteria</taxon>
        <taxon>Chromatiales</taxon>
        <taxon>Chromatiaceae</taxon>
        <taxon>Rheinheimera</taxon>
    </lineage>
</organism>
<evidence type="ECO:0000256" key="6">
    <source>
        <dbReference type="ARBA" id="ARBA00022692"/>
    </source>
</evidence>
<dbReference type="PANTHER" id="PTHR43047:SF72">
    <property type="entry name" value="OSMOSENSING HISTIDINE PROTEIN KINASE SLN1"/>
    <property type="match status" value="1"/>
</dbReference>
<dbReference type="InterPro" id="IPR003661">
    <property type="entry name" value="HisK_dim/P_dom"/>
</dbReference>
<gene>
    <name evidence="13" type="ORF">SAMN05660691_03815</name>
</gene>
<dbReference type="InterPro" id="IPR035965">
    <property type="entry name" value="PAS-like_dom_sf"/>
</dbReference>
<reference evidence="14" key="1">
    <citation type="submission" date="2016-10" db="EMBL/GenBank/DDBJ databases">
        <authorList>
            <person name="Varghese N."/>
            <person name="Submissions S."/>
        </authorList>
    </citation>
    <scope>NUCLEOTIDE SEQUENCE [LARGE SCALE GENOMIC DNA]</scope>
    <source>
        <strain evidence="14">DSM 17616</strain>
    </source>
</reference>
<evidence type="ECO:0000313" key="13">
    <source>
        <dbReference type="EMBL" id="SEI11387.1"/>
    </source>
</evidence>
<evidence type="ECO:0000256" key="4">
    <source>
        <dbReference type="ARBA" id="ARBA00022553"/>
    </source>
</evidence>
<dbReference type="STRING" id="173990.SAMN05660691_03815"/>
<keyword evidence="5" id="KW-0808">Transferase</keyword>
<dbReference type="SMART" id="SM01079">
    <property type="entry name" value="CHASE"/>
    <property type="match status" value="1"/>
</dbReference>
<dbReference type="CDD" id="cd00082">
    <property type="entry name" value="HisKA"/>
    <property type="match status" value="1"/>
</dbReference>
<dbReference type="PROSITE" id="PS50839">
    <property type="entry name" value="CHASE"/>
    <property type="match status" value="1"/>
</dbReference>
<dbReference type="InterPro" id="IPR042240">
    <property type="entry name" value="CHASE_sf"/>
</dbReference>
<dbReference type="Pfam" id="PF02518">
    <property type="entry name" value="HATPase_c"/>
    <property type="match status" value="1"/>
</dbReference>
<evidence type="ECO:0000256" key="7">
    <source>
        <dbReference type="ARBA" id="ARBA00022777"/>
    </source>
</evidence>
<dbReference type="PRINTS" id="PR00344">
    <property type="entry name" value="BCTRLSENSOR"/>
</dbReference>
<evidence type="ECO:0000256" key="8">
    <source>
        <dbReference type="ARBA" id="ARBA00022989"/>
    </source>
</evidence>
<dbReference type="PROSITE" id="PS50109">
    <property type="entry name" value="HIS_KIN"/>
    <property type="match status" value="1"/>
</dbReference>
<dbReference type="OrthoDB" id="7051794at2"/>
<dbReference type="InterPro" id="IPR003594">
    <property type="entry name" value="HATPase_dom"/>
</dbReference>
<dbReference type="InterPro" id="IPR000014">
    <property type="entry name" value="PAS"/>
</dbReference>
<dbReference type="SUPFAM" id="SSF55785">
    <property type="entry name" value="PYP-like sensor domain (PAS domain)"/>
    <property type="match status" value="1"/>
</dbReference>
<dbReference type="SMART" id="SM00091">
    <property type="entry name" value="PAS"/>
    <property type="match status" value="1"/>
</dbReference>
<dbReference type="SUPFAM" id="SSF55874">
    <property type="entry name" value="ATPase domain of HSP90 chaperone/DNA topoisomerase II/histidine kinase"/>
    <property type="match status" value="1"/>
</dbReference>
<dbReference type="AlphaFoldDB" id="A0A1H6N973"/>
<dbReference type="Proteomes" id="UP000199371">
    <property type="component" value="Unassembled WGS sequence"/>
</dbReference>
<evidence type="ECO:0000256" key="10">
    <source>
        <dbReference type="SAM" id="Phobius"/>
    </source>
</evidence>
<keyword evidence="4" id="KW-0597">Phosphoprotein</keyword>
<dbReference type="InterPro" id="IPR036890">
    <property type="entry name" value="HATPase_C_sf"/>
</dbReference>
<dbReference type="CDD" id="cd00130">
    <property type="entry name" value="PAS"/>
    <property type="match status" value="1"/>
</dbReference>
<dbReference type="EC" id="2.7.13.3" evidence="3"/>
<evidence type="ECO:0000313" key="14">
    <source>
        <dbReference type="Proteomes" id="UP000199371"/>
    </source>
</evidence>
<keyword evidence="14" id="KW-1185">Reference proteome</keyword>
<evidence type="ECO:0000259" key="11">
    <source>
        <dbReference type="PROSITE" id="PS50109"/>
    </source>
</evidence>
<dbReference type="EMBL" id="FNXF01000021">
    <property type="protein sequence ID" value="SEI11387.1"/>
    <property type="molecule type" value="Genomic_DNA"/>
</dbReference>
<dbReference type="RefSeq" id="WP_092796654.1">
    <property type="nucleotide sequence ID" value="NZ_FNXF01000021.1"/>
</dbReference>
<comment type="subcellular location">
    <subcellularLocation>
        <location evidence="2">Membrane</location>
    </subcellularLocation>
</comment>